<dbReference type="WBParaSite" id="EgrG_002021100">
    <property type="protein sequence ID" value="EgrG_002021100"/>
    <property type="gene ID" value="EgrG_002021100"/>
</dbReference>
<sequence length="129" mass="14782">MEAIVTVVEPPKNSVVHRLEIAKFRIRLWYWMRVCLPPCSLFTQPLKHRSGIIPLSRFGGMTARHCGLESTMIETFTHVRPPFVCLTARVVSSPSHYCAQSSIDIHRLYTLVYKKLHHHIPLCASTTTE</sequence>
<name>A0A068WG88_ECHGR</name>
<dbReference type="AlphaFoldDB" id="A0A068WG88"/>
<proteinExistence type="predicted"/>
<gene>
    <name evidence="1" type="ORF">EgrG_002021100</name>
</gene>
<protein>
    <submittedName>
        <fullName evidence="1 3">Uncharacterized protein</fullName>
    </submittedName>
</protein>
<reference evidence="1" key="2">
    <citation type="submission" date="2014-06" db="EMBL/GenBank/DDBJ databases">
        <authorList>
            <person name="Aslett M."/>
        </authorList>
    </citation>
    <scope>NUCLEOTIDE SEQUENCE</scope>
</reference>
<reference evidence="1 2" key="1">
    <citation type="journal article" date="2013" name="Nature">
        <title>The genomes of four tapeworm species reveal adaptations to parasitism.</title>
        <authorList>
            <person name="Tsai I.J."/>
            <person name="Zarowiecki M."/>
            <person name="Holroyd N."/>
            <person name="Garciarrubio A."/>
            <person name="Sanchez-Flores A."/>
            <person name="Brooks K.L."/>
            <person name="Tracey A."/>
            <person name="Bobes R.J."/>
            <person name="Fragoso G."/>
            <person name="Sciutto E."/>
            <person name="Aslett M."/>
            <person name="Beasley H."/>
            <person name="Bennett H.M."/>
            <person name="Cai J."/>
            <person name="Camicia F."/>
            <person name="Clark R."/>
            <person name="Cucher M."/>
            <person name="De Silva N."/>
            <person name="Day T.A."/>
            <person name="Deplazes P."/>
            <person name="Estrada K."/>
            <person name="Fernandez C."/>
            <person name="Holland P.W."/>
            <person name="Hou J."/>
            <person name="Hu S."/>
            <person name="Huckvale T."/>
            <person name="Hung S.S."/>
            <person name="Kamenetzky L."/>
            <person name="Keane J.A."/>
            <person name="Kiss F."/>
            <person name="Koziol U."/>
            <person name="Lambert O."/>
            <person name="Liu K."/>
            <person name="Luo X."/>
            <person name="Luo Y."/>
            <person name="Macchiaroli N."/>
            <person name="Nichol S."/>
            <person name="Paps J."/>
            <person name="Parkinson J."/>
            <person name="Pouchkina-Stantcheva N."/>
            <person name="Riddiford N."/>
            <person name="Rosenzvit M."/>
            <person name="Salinas G."/>
            <person name="Wasmuth J.D."/>
            <person name="Zamanian M."/>
            <person name="Zheng Y."/>
            <person name="Cai X."/>
            <person name="Soberon X."/>
            <person name="Olson P.D."/>
            <person name="Laclette J.P."/>
            <person name="Brehm K."/>
            <person name="Berriman M."/>
            <person name="Garciarrubio A."/>
            <person name="Bobes R.J."/>
            <person name="Fragoso G."/>
            <person name="Sanchez-Flores A."/>
            <person name="Estrada K."/>
            <person name="Cevallos M.A."/>
            <person name="Morett E."/>
            <person name="Gonzalez V."/>
            <person name="Portillo T."/>
            <person name="Ochoa-Leyva A."/>
            <person name="Jose M.V."/>
            <person name="Sciutto E."/>
            <person name="Landa A."/>
            <person name="Jimenez L."/>
            <person name="Valdes V."/>
            <person name="Carrero J.C."/>
            <person name="Larralde C."/>
            <person name="Morales-Montor J."/>
            <person name="Limon-Lason J."/>
            <person name="Soberon X."/>
            <person name="Laclette J.P."/>
        </authorList>
    </citation>
    <scope>NUCLEOTIDE SEQUENCE [LARGE SCALE GENOMIC DNA]</scope>
</reference>
<organism evidence="1">
    <name type="scientific">Echinococcus granulosus</name>
    <name type="common">Hydatid tapeworm</name>
    <dbReference type="NCBI Taxonomy" id="6210"/>
    <lineage>
        <taxon>Eukaryota</taxon>
        <taxon>Metazoa</taxon>
        <taxon>Spiralia</taxon>
        <taxon>Lophotrochozoa</taxon>
        <taxon>Platyhelminthes</taxon>
        <taxon>Cestoda</taxon>
        <taxon>Eucestoda</taxon>
        <taxon>Cyclophyllidea</taxon>
        <taxon>Taeniidae</taxon>
        <taxon>Echinococcus</taxon>
        <taxon>Echinococcus granulosus group</taxon>
    </lineage>
</organism>
<accession>A0A068WG88</accession>
<dbReference type="EMBL" id="LK028576">
    <property type="protein sequence ID" value="CDS16615.1"/>
    <property type="molecule type" value="Genomic_DNA"/>
</dbReference>
<reference evidence="3" key="3">
    <citation type="submission" date="2020-10" db="UniProtKB">
        <authorList>
            <consortium name="WormBaseParasite"/>
        </authorList>
    </citation>
    <scope>IDENTIFICATION</scope>
</reference>
<dbReference type="Proteomes" id="UP000492820">
    <property type="component" value="Unassembled WGS sequence"/>
</dbReference>
<evidence type="ECO:0000313" key="1">
    <source>
        <dbReference type="EMBL" id="CDS16615.1"/>
    </source>
</evidence>
<evidence type="ECO:0000313" key="2">
    <source>
        <dbReference type="Proteomes" id="UP000492820"/>
    </source>
</evidence>
<evidence type="ECO:0000313" key="3">
    <source>
        <dbReference type="WBParaSite" id="EgrG_002021100"/>
    </source>
</evidence>